<name>A0A6J4VPP2_9BACT</name>
<organism evidence="2">
    <name type="scientific">uncultured Thermomicrobiales bacterium</name>
    <dbReference type="NCBI Taxonomy" id="1645740"/>
    <lineage>
        <taxon>Bacteria</taxon>
        <taxon>Pseudomonadati</taxon>
        <taxon>Thermomicrobiota</taxon>
        <taxon>Thermomicrobia</taxon>
        <taxon>Thermomicrobiales</taxon>
        <taxon>environmental samples</taxon>
    </lineage>
</organism>
<feature type="compositionally biased region" description="Basic and acidic residues" evidence="1">
    <location>
        <begin position="109"/>
        <end position="122"/>
    </location>
</feature>
<dbReference type="AlphaFoldDB" id="A0A6J4VPP2"/>
<gene>
    <name evidence="2" type="ORF">AVDCRST_MAG59-5146</name>
</gene>
<reference evidence="2" key="1">
    <citation type="submission" date="2020-02" db="EMBL/GenBank/DDBJ databases">
        <authorList>
            <person name="Meier V. D."/>
        </authorList>
    </citation>
    <scope>NUCLEOTIDE SEQUENCE</scope>
    <source>
        <strain evidence="2">AVDCRST_MAG59</strain>
    </source>
</reference>
<sequence>ALRPIPVEALRWRQGSEERRGCQSDTKPVPPPTRPPSCRSKRGGDLLHHRHPGTGGEGSPAPAAFVLRGEQRRTIQRVTRDDGGLGDDPPRPATTRTTTPPVRPPSRPAARERQRPRSDPHL</sequence>
<dbReference type="EMBL" id="CADCWF010000366">
    <property type="protein sequence ID" value="CAA9583948.1"/>
    <property type="molecule type" value="Genomic_DNA"/>
</dbReference>
<feature type="region of interest" description="Disordered" evidence="1">
    <location>
        <begin position="1"/>
        <end position="122"/>
    </location>
</feature>
<feature type="non-terminal residue" evidence="2">
    <location>
        <position position="1"/>
    </location>
</feature>
<evidence type="ECO:0000256" key="1">
    <source>
        <dbReference type="SAM" id="MobiDB-lite"/>
    </source>
</evidence>
<feature type="compositionally biased region" description="Basic and acidic residues" evidence="1">
    <location>
        <begin position="69"/>
        <end position="83"/>
    </location>
</feature>
<evidence type="ECO:0000313" key="2">
    <source>
        <dbReference type="EMBL" id="CAA9583948.1"/>
    </source>
</evidence>
<feature type="compositionally biased region" description="Basic and acidic residues" evidence="1">
    <location>
        <begin position="10"/>
        <end position="22"/>
    </location>
</feature>
<protein>
    <submittedName>
        <fullName evidence="2">Uncharacterized protein</fullName>
    </submittedName>
</protein>
<feature type="non-terminal residue" evidence="2">
    <location>
        <position position="122"/>
    </location>
</feature>
<accession>A0A6J4VPP2</accession>
<proteinExistence type="predicted"/>